<organism evidence="3 4">
    <name type="scientific">Pseudonocardia ailaonensis</name>
    <dbReference type="NCBI Taxonomy" id="367279"/>
    <lineage>
        <taxon>Bacteria</taxon>
        <taxon>Bacillati</taxon>
        <taxon>Actinomycetota</taxon>
        <taxon>Actinomycetes</taxon>
        <taxon>Pseudonocardiales</taxon>
        <taxon>Pseudonocardiaceae</taxon>
        <taxon>Pseudonocardia</taxon>
    </lineage>
</organism>
<dbReference type="GO" id="GO:0032259">
    <property type="term" value="P:methylation"/>
    <property type="evidence" value="ECO:0007669"/>
    <property type="project" value="UniProtKB-KW"/>
</dbReference>
<dbReference type="PANTHER" id="PTHR44942">
    <property type="entry name" value="METHYLTRANSF_11 DOMAIN-CONTAINING PROTEIN"/>
    <property type="match status" value="1"/>
</dbReference>
<gene>
    <name evidence="3" type="ORF">GCM10009836_66120</name>
</gene>
<dbReference type="Gene3D" id="3.40.50.150">
    <property type="entry name" value="Vaccinia Virus protein VP39"/>
    <property type="match status" value="1"/>
</dbReference>
<sequence>MPTLPPPDPRSGIATSHELRTIAEGFGAEAERYDRARPRYPAALAAAVLAELPGTRLLDVGIGTGISALPFREAGAEVLGVDPDERMAELARARGFDVEISTIEDWDPRGRRFDGVVAGQAWHWVDPVAGAVRAREALAPDGRLAVFWNAADPPPELAAAFAEVFRGVDTGLPFTPWQGSQRDGAAAFLDKAAAGVREAGGFGEPHRLRFDREETTDRDAFLDVLPTAGGHDRIAPEKLARLLDGLGAAIDAVGGSFTMRCATVALVCPVSRRPSSARR</sequence>
<comment type="caution">
    <text evidence="3">The sequence shown here is derived from an EMBL/GenBank/DDBJ whole genome shotgun (WGS) entry which is preliminary data.</text>
</comment>
<dbReference type="CDD" id="cd02440">
    <property type="entry name" value="AdoMet_MTases"/>
    <property type="match status" value="1"/>
</dbReference>
<keyword evidence="2" id="KW-0808">Transferase</keyword>
<dbReference type="PANTHER" id="PTHR44942:SF4">
    <property type="entry name" value="METHYLTRANSFERASE TYPE 11 DOMAIN-CONTAINING PROTEIN"/>
    <property type="match status" value="1"/>
</dbReference>
<protein>
    <submittedName>
        <fullName evidence="3">Class I SAM-dependent methyltransferase</fullName>
    </submittedName>
</protein>
<dbReference type="Proteomes" id="UP001500449">
    <property type="component" value="Unassembled WGS sequence"/>
</dbReference>
<evidence type="ECO:0000256" key="1">
    <source>
        <dbReference type="ARBA" id="ARBA00022603"/>
    </source>
</evidence>
<dbReference type="Pfam" id="PF13489">
    <property type="entry name" value="Methyltransf_23"/>
    <property type="match status" value="1"/>
</dbReference>
<dbReference type="InterPro" id="IPR029063">
    <property type="entry name" value="SAM-dependent_MTases_sf"/>
</dbReference>
<dbReference type="GO" id="GO:0008168">
    <property type="term" value="F:methyltransferase activity"/>
    <property type="evidence" value="ECO:0007669"/>
    <property type="project" value="UniProtKB-KW"/>
</dbReference>
<evidence type="ECO:0000313" key="3">
    <source>
        <dbReference type="EMBL" id="GAA1875580.1"/>
    </source>
</evidence>
<dbReference type="InterPro" id="IPR051052">
    <property type="entry name" value="Diverse_substrate_MTase"/>
</dbReference>
<keyword evidence="1 3" id="KW-0489">Methyltransferase</keyword>
<proteinExistence type="predicted"/>
<keyword evidence="4" id="KW-1185">Reference proteome</keyword>
<reference evidence="3 4" key="1">
    <citation type="journal article" date="2019" name="Int. J. Syst. Evol. Microbiol.">
        <title>The Global Catalogue of Microorganisms (GCM) 10K type strain sequencing project: providing services to taxonomists for standard genome sequencing and annotation.</title>
        <authorList>
            <consortium name="The Broad Institute Genomics Platform"/>
            <consortium name="The Broad Institute Genome Sequencing Center for Infectious Disease"/>
            <person name="Wu L."/>
            <person name="Ma J."/>
        </authorList>
    </citation>
    <scope>NUCLEOTIDE SEQUENCE [LARGE SCALE GENOMIC DNA]</scope>
    <source>
        <strain evidence="3 4">JCM 16009</strain>
    </source>
</reference>
<accession>A0ABN2NPG3</accession>
<name>A0ABN2NPG3_9PSEU</name>
<dbReference type="RefSeq" id="WP_344426358.1">
    <property type="nucleotide sequence ID" value="NZ_BAAAQK010000028.1"/>
</dbReference>
<evidence type="ECO:0000313" key="4">
    <source>
        <dbReference type="Proteomes" id="UP001500449"/>
    </source>
</evidence>
<evidence type="ECO:0000256" key="2">
    <source>
        <dbReference type="ARBA" id="ARBA00022679"/>
    </source>
</evidence>
<dbReference type="SUPFAM" id="SSF53335">
    <property type="entry name" value="S-adenosyl-L-methionine-dependent methyltransferases"/>
    <property type="match status" value="1"/>
</dbReference>
<dbReference type="EMBL" id="BAAAQK010000028">
    <property type="protein sequence ID" value="GAA1875580.1"/>
    <property type="molecule type" value="Genomic_DNA"/>
</dbReference>